<keyword evidence="1" id="KW-0732">Signal</keyword>
<evidence type="ECO:0000313" key="3">
    <source>
        <dbReference type="WBParaSite" id="ACRNAN_scaffold281.g20836.t1"/>
    </source>
</evidence>
<keyword evidence="2" id="KW-1185">Reference proteome</keyword>
<protein>
    <submittedName>
        <fullName evidence="3">Uncharacterized protein</fullName>
    </submittedName>
</protein>
<organism evidence="2 3">
    <name type="scientific">Acrobeloides nanus</name>
    <dbReference type="NCBI Taxonomy" id="290746"/>
    <lineage>
        <taxon>Eukaryota</taxon>
        <taxon>Metazoa</taxon>
        <taxon>Ecdysozoa</taxon>
        <taxon>Nematoda</taxon>
        <taxon>Chromadorea</taxon>
        <taxon>Rhabditida</taxon>
        <taxon>Tylenchina</taxon>
        <taxon>Cephalobomorpha</taxon>
        <taxon>Cephaloboidea</taxon>
        <taxon>Cephalobidae</taxon>
        <taxon>Acrobeloides</taxon>
    </lineage>
</organism>
<reference evidence="3" key="1">
    <citation type="submission" date="2022-11" db="UniProtKB">
        <authorList>
            <consortium name="WormBaseParasite"/>
        </authorList>
    </citation>
    <scope>IDENTIFICATION</scope>
</reference>
<sequence length="74" mass="8511">MNRLIFTCMLLICMFVIQTYADGQKDQQPALENNEADPLRPKVRFLGDIFDIIDKGEAFCCKFKICECCSTYSC</sequence>
<dbReference type="WBParaSite" id="ACRNAN_scaffold281.g20836.t1">
    <property type="protein sequence ID" value="ACRNAN_scaffold281.g20836.t1"/>
    <property type="gene ID" value="ACRNAN_scaffold281.g20836"/>
</dbReference>
<dbReference type="AlphaFoldDB" id="A0A914DLA6"/>
<dbReference type="Proteomes" id="UP000887540">
    <property type="component" value="Unplaced"/>
</dbReference>
<feature type="chain" id="PRO_5037425405" evidence="1">
    <location>
        <begin position="22"/>
        <end position="74"/>
    </location>
</feature>
<evidence type="ECO:0000313" key="2">
    <source>
        <dbReference type="Proteomes" id="UP000887540"/>
    </source>
</evidence>
<evidence type="ECO:0000256" key="1">
    <source>
        <dbReference type="SAM" id="SignalP"/>
    </source>
</evidence>
<accession>A0A914DLA6</accession>
<feature type="signal peptide" evidence="1">
    <location>
        <begin position="1"/>
        <end position="21"/>
    </location>
</feature>
<proteinExistence type="predicted"/>
<name>A0A914DLA6_9BILA</name>